<dbReference type="EMBL" id="AP017424">
    <property type="protein sequence ID" value="BAU84137.1"/>
    <property type="molecule type" value="Genomic_DNA"/>
</dbReference>
<dbReference type="KEGG" id="slau:SLA_3223"/>
<dbReference type="InterPro" id="IPR017517">
    <property type="entry name" value="Maleyloyr_isom"/>
</dbReference>
<dbReference type="InterPro" id="IPR017520">
    <property type="entry name" value="CHP03086"/>
</dbReference>
<proteinExistence type="predicted"/>
<evidence type="ECO:0000313" key="3">
    <source>
        <dbReference type="Proteomes" id="UP000217676"/>
    </source>
</evidence>
<feature type="domain" description="Mycothiol-dependent maleylpyruvate isomerase metal-binding" evidence="1">
    <location>
        <begin position="32"/>
        <end position="142"/>
    </location>
</feature>
<dbReference type="SUPFAM" id="SSF109854">
    <property type="entry name" value="DinB/YfiT-like putative metalloenzymes"/>
    <property type="match status" value="1"/>
</dbReference>
<evidence type="ECO:0000313" key="2">
    <source>
        <dbReference type="EMBL" id="BAU84137.1"/>
    </source>
</evidence>
<evidence type="ECO:0000259" key="1">
    <source>
        <dbReference type="Pfam" id="PF11716"/>
    </source>
</evidence>
<reference evidence="2 3" key="1">
    <citation type="journal article" date="2016" name="Genome Announc.">
        <title>Complete Genome Sequence of Thiostrepton-Producing Streptomyces laurentii ATCC 31255.</title>
        <authorList>
            <person name="Doi K."/>
            <person name="Fujino Y."/>
            <person name="Nagayoshi Y."/>
            <person name="Ohshima T."/>
            <person name="Ogata S."/>
        </authorList>
    </citation>
    <scope>NUCLEOTIDE SEQUENCE [LARGE SCALE GENOMIC DNA]</scope>
    <source>
        <strain evidence="2 3">ATCC 31255</strain>
    </source>
</reference>
<protein>
    <submittedName>
        <fullName evidence="2">MDMPI_N domain containing protein</fullName>
    </submittedName>
</protein>
<gene>
    <name evidence="2" type="ORF">SLA_3223</name>
</gene>
<accession>A0A160NYX7</accession>
<dbReference type="GO" id="GO:0046872">
    <property type="term" value="F:metal ion binding"/>
    <property type="evidence" value="ECO:0007669"/>
    <property type="project" value="InterPro"/>
</dbReference>
<dbReference type="Pfam" id="PF11716">
    <property type="entry name" value="MDMPI_N"/>
    <property type="match status" value="1"/>
</dbReference>
<keyword evidence="3" id="KW-1185">Reference proteome</keyword>
<name>A0A160NYX7_STRLU</name>
<dbReference type="Gene3D" id="1.20.120.450">
    <property type="entry name" value="dinb family like domain"/>
    <property type="match status" value="1"/>
</dbReference>
<dbReference type="NCBIfam" id="TIGR03086">
    <property type="entry name" value="TIGR03086 family metal-binding protein"/>
    <property type="match status" value="1"/>
</dbReference>
<sequence>MTYDHDHDHDSDLRAPASRPLSGLLGTAAAHAVPLVHGIADDRLGAPTPCAEYDVQGLLDHLFEVVVNFRLLAAKESADFSGTFGRLATGPGWRDRFETETAKLVDAWAAPGAEEGTTGQMGMPARTVGAMALLDLTVHGWDPARATGRAFAPDPAVVDELTGVVAEPAPNARRMNVFGEPVEPPAGASAFERLLAATGRDPRA</sequence>
<dbReference type="InterPro" id="IPR034660">
    <property type="entry name" value="DinB/YfiT-like"/>
</dbReference>
<dbReference type="NCBIfam" id="TIGR03083">
    <property type="entry name" value="maleylpyruvate isomerase family mycothiol-dependent enzyme"/>
    <property type="match status" value="1"/>
</dbReference>
<organism evidence="2 3">
    <name type="scientific">Streptomyces laurentii</name>
    <dbReference type="NCBI Taxonomy" id="39478"/>
    <lineage>
        <taxon>Bacteria</taxon>
        <taxon>Bacillati</taxon>
        <taxon>Actinomycetota</taxon>
        <taxon>Actinomycetes</taxon>
        <taxon>Kitasatosporales</taxon>
        <taxon>Streptomycetaceae</taxon>
        <taxon>Streptomyces</taxon>
    </lineage>
</organism>
<dbReference type="Proteomes" id="UP000217676">
    <property type="component" value="Chromosome"/>
</dbReference>
<dbReference type="InterPro" id="IPR024344">
    <property type="entry name" value="MDMPI_metal-binding"/>
</dbReference>
<dbReference type="AlphaFoldDB" id="A0A160NYX7"/>
<dbReference type="RefSeq" id="WP_359884116.1">
    <property type="nucleotide sequence ID" value="NZ_JBEYHT010000070.1"/>
</dbReference>